<comment type="subcellular location">
    <subcellularLocation>
        <location evidence="1">Cell membrane</location>
        <topology evidence="1">Multi-pass membrane protein</topology>
    </subcellularLocation>
</comment>
<feature type="transmembrane region" description="Helical" evidence="8">
    <location>
        <begin position="72"/>
        <end position="90"/>
    </location>
</feature>
<dbReference type="Pfam" id="PF03547">
    <property type="entry name" value="Mem_trans"/>
    <property type="match status" value="1"/>
</dbReference>
<dbReference type="InterPro" id="IPR004776">
    <property type="entry name" value="Mem_transp_PIN-like"/>
</dbReference>
<feature type="transmembrane region" description="Helical" evidence="8">
    <location>
        <begin position="102"/>
        <end position="123"/>
    </location>
</feature>
<feature type="transmembrane region" description="Helical" evidence="8">
    <location>
        <begin position="265"/>
        <end position="285"/>
    </location>
</feature>
<dbReference type="AlphaFoldDB" id="A0A6I1EHX5"/>
<protein>
    <submittedName>
        <fullName evidence="9">AEC family transporter</fullName>
    </submittedName>
</protein>
<name>A0A6I1EHX5_9BURK</name>
<dbReference type="RefSeq" id="WP_152159082.1">
    <property type="nucleotide sequence ID" value="NZ_WEHX01000115.1"/>
</dbReference>
<evidence type="ECO:0000256" key="7">
    <source>
        <dbReference type="ARBA" id="ARBA00023136"/>
    </source>
</evidence>
<keyword evidence="7 8" id="KW-0472">Membrane</keyword>
<sequence>MLEAFLQSLSCVFMLTLLTGAGYWTASRGWYDQTASQLLVRLVNFLSLPCFLFSSVMEKMTHDDLFALFEPMIVPFISIWLVFFASRIFVRIFRIDSLHSGVFSSAFSTSNNMFIGLPVALALFGTDGIVPTLLYFFANTTFFWTMGNYLEAMDGIKADKAQAPKVFSLATVRRVFSPPLCGFLLAIILIILNLRLPEPIMQAAKYMGGITTPLALLFIGLMIYNIGLRNIRFSRDLVLVLIDRFLISPLLCLAFTILMDVPETIAKIYVIQACLPCVLQIAVLAKFHHADVQFATTCVASTTIASAVTLPLWMMALTALY</sequence>
<dbReference type="InterPro" id="IPR038770">
    <property type="entry name" value="Na+/solute_symporter_sf"/>
</dbReference>
<keyword evidence="5 8" id="KW-0812">Transmembrane</keyword>
<reference evidence="9 10" key="1">
    <citation type="submission" date="2019-10" db="EMBL/GenBank/DDBJ databases">
        <title>Genome diversity of Sutterella seckii.</title>
        <authorList>
            <person name="Chaplin A.V."/>
            <person name="Sokolova S.R."/>
            <person name="Mosin K.A."/>
            <person name="Ivanova E.L."/>
            <person name="Kochetkova T.O."/>
            <person name="Goltsov A.Y."/>
            <person name="Trofimov D.Y."/>
            <person name="Efimov B.A."/>
        </authorList>
    </citation>
    <scope>NUCLEOTIDE SEQUENCE [LARGE SCALE GENOMIC DNA]</scope>
    <source>
        <strain evidence="9 10">ASD393</strain>
    </source>
</reference>
<proteinExistence type="inferred from homology"/>
<feature type="transmembrane region" description="Helical" evidence="8">
    <location>
        <begin position="38"/>
        <end position="57"/>
    </location>
</feature>
<dbReference type="GO" id="GO:0055085">
    <property type="term" value="P:transmembrane transport"/>
    <property type="evidence" value="ECO:0007669"/>
    <property type="project" value="InterPro"/>
</dbReference>
<keyword evidence="4" id="KW-1003">Cell membrane</keyword>
<comment type="similarity">
    <text evidence="2">Belongs to the auxin efflux carrier (TC 2.A.69) family.</text>
</comment>
<accession>A0A6I1EHX5</accession>
<feature type="transmembrane region" description="Helical" evidence="8">
    <location>
        <begin position="129"/>
        <end position="150"/>
    </location>
</feature>
<evidence type="ECO:0000256" key="8">
    <source>
        <dbReference type="SAM" id="Phobius"/>
    </source>
</evidence>
<keyword evidence="6 8" id="KW-1133">Transmembrane helix</keyword>
<evidence type="ECO:0000256" key="5">
    <source>
        <dbReference type="ARBA" id="ARBA00022692"/>
    </source>
</evidence>
<feature type="transmembrane region" description="Helical" evidence="8">
    <location>
        <begin position="238"/>
        <end position="259"/>
    </location>
</feature>
<dbReference type="PANTHER" id="PTHR36838:SF1">
    <property type="entry name" value="SLR1864 PROTEIN"/>
    <property type="match status" value="1"/>
</dbReference>
<evidence type="ECO:0000256" key="4">
    <source>
        <dbReference type="ARBA" id="ARBA00022475"/>
    </source>
</evidence>
<evidence type="ECO:0000256" key="6">
    <source>
        <dbReference type="ARBA" id="ARBA00022989"/>
    </source>
</evidence>
<dbReference type="GO" id="GO:0005886">
    <property type="term" value="C:plasma membrane"/>
    <property type="evidence" value="ECO:0007669"/>
    <property type="project" value="UniProtKB-SubCell"/>
</dbReference>
<evidence type="ECO:0000256" key="2">
    <source>
        <dbReference type="ARBA" id="ARBA00010145"/>
    </source>
</evidence>
<gene>
    <name evidence="9" type="ORF">GBM95_10675</name>
</gene>
<feature type="transmembrane region" description="Helical" evidence="8">
    <location>
        <begin position="292"/>
        <end position="316"/>
    </location>
</feature>
<feature type="transmembrane region" description="Helical" evidence="8">
    <location>
        <begin position="6"/>
        <end position="26"/>
    </location>
</feature>
<dbReference type="EMBL" id="WEHX01000115">
    <property type="protein sequence ID" value="KAB7653915.1"/>
    <property type="molecule type" value="Genomic_DNA"/>
</dbReference>
<organism evidence="9 10">
    <name type="scientific">Sutterella seckii</name>
    <dbReference type="NCBI Taxonomy" id="1944635"/>
    <lineage>
        <taxon>Bacteria</taxon>
        <taxon>Pseudomonadati</taxon>
        <taxon>Pseudomonadota</taxon>
        <taxon>Betaproteobacteria</taxon>
        <taxon>Burkholderiales</taxon>
        <taxon>Sutterellaceae</taxon>
        <taxon>Sutterella</taxon>
    </lineage>
</organism>
<evidence type="ECO:0000256" key="3">
    <source>
        <dbReference type="ARBA" id="ARBA00022448"/>
    </source>
</evidence>
<evidence type="ECO:0000313" key="10">
    <source>
        <dbReference type="Proteomes" id="UP000430564"/>
    </source>
</evidence>
<evidence type="ECO:0000256" key="1">
    <source>
        <dbReference type="ARBA" id="ARBA00004651"/>
    </source>
</evidence>
<evidence type="ECO:0000313" key="9">
    <source>
        <dbReference type="EMBL" id="KAB7653915.1"/>
    </source>
</evidence>
<dbReference type="Proteomes" id="UP000430564">
    <property type="component" value="Unassembled WGS sequence"/>
</dbReference>
<dbReference type="PANTHER" id="PTHR36838">
    <property type="entry name" value="AUXIN EFFLUX CARRIER FAMILY PROTEIN"/>
    <property type="match status" value="1"/>
</dbReference>
<keyword evidence="3" id="KW-0813">Transport</keyword>
<dbReference type="OrthoDB" id="9810457at2"/>
<feature type="transmembrane region" description="Helical" evidence="8">
    <location>
        <begin position="175"/>
        <end position="194"/>
    </location>
</feature>
<comment type="caution">
    <text evidence="9">The sequence shown here is derived from an EMBL/GenBank/DDBJ whole genome shotgun (WGS) entry which is preliminary data.</text>
</comment>
<dbReference type="Gene3D" id="1.20.1530.20">
    <property type="match status" value="1"/>
</dbReference>
<feature type="transmembrane region" description="Helical" evidence="8">
    <location>
        <begin position="206"/>
        <end position="226"/>
    </location>
</feature>